<accession>A0A1I4DS67</accession>
<proteinExistence type="predicted"/>
<sequence length="117" mass="13152">MSTYLPPDVQAGLDAARKKALKQRHKLRVEADGRSFRVIRFEDDGFTLDIEDAPHLRGLVDVYDGGKQLYQCLIVATEEQGDEMRYEFKRHTLATDSAPVDFERASEAPVALLGKEG</sequence>
<dbReference type="AlphaFoldDB" id="A0A1I4DS67"/>
<evidence type="ECO:0000313" key="1">
    <source>
        <dbReference type="EMBL" id="SFK94896.1"/>
    </source>
</evidence>
<keyword evidence="2" id="KW-1185">Reference proteome</keyword>
<dbReference type="Proteomes" id="UP000198851">
    <property type="component" value="Unassembled WGS sequence"/>
</dbReference>
<reference evidence="2" key="1">
    <citation type="submission" date="2016-10" db="EMBL/GenBank/DDBJ databases">
        <authorList>
            <person name="Varghese N."/>
            <person name="Submissions S."/>
        </authorList>
    </citation>
    <scope>NUCLEOTIDE SEQUENCE [LARGE SCALE GENOMIC DNA]</scope>
    <source>
        <strain evidence="2">DSM 28453</strain>
    </source>
</reference>
<protein>
    <submittedName>
        <fullName evidence="1">Uncharacterized protein</fullName>
    </submittedName>
</protein>
<evidence type="ECO:0000313" key="2">
    <source>
        <dbReference type="Proteomes" id="UP000198851"/>
    </source>
</evidence>
<organism evidence="1 2">
    <name type="scientific">Shimia haliotis</name>
    <dbReference type="NCBI Taxonomy" id="1280847"/>
    <lineage>
        <taxon>Bacteria</taxon>
        <taxon>Pseudomonadati</taxon>
        <taxon>Pseudomonadota</taxon>
        <taxon>Alphaproteobacteria</taxon>
        <taxon>Rhodobacterales</taxon>
        <taxon>Roseobacteraceae</taxon>
    </lineage>
</organism>
<dbReference type="STRING" id="1280847.SAMN04488036_103307"/>
<dbReference type="EMBL" id="FOSZ01000003">
    <property type="protein sequence ID" value="SFK94896.1"/>
    <property type="molecule type" value="Genomic_DNA"/>
</dbReference>
<gene>
    <name evidence="1" type="ORF">SAMN04488036_103307</name>
</gene>
<dbReference type="RefSeq" id="WP_093323289.1">
    <property type="nucleotide sequence ID" value="NZ_FOSZ01000003.1"/>
</dbReference>
<dbReference type="OrthoDB" id="7658488at2"/>
<name>A0A1I4DS67_9RHOB</name>